<comment type="subcellular location">
    <subcellularLocation>
        <location evidence="1">Membrane</location>
    </subcellularLocation>
</comment>
<feature type="region of interest" description="Disordered" evidence="20">
    <location>
        <begin position="1"/>
        <end position="64"/>
    </location>
</feature>
<evidence type="ECO:0000313" key="24">
    <source>
        <dbReference type="Proteomes" id="UP000001929"/>
    </source>
</evidence>
<dbReference type="Proteomes" id="UP000001929">
    <property type="component" value="Chromosome"/>
</dbReference>
<dbReference type="PANTHER" id="PTHR32282">
    <property type="entry name" value="BINDING PROTEIN TRANSPEPTIDASE, PUTATIVE-RELATED"/>
    <property type="match status" value="1"/>
</dbReference>
<keyword evidence="8 23" id="KW-0808">Transferase</keyword>
<organism evidence="23 24">
    <name type="scientific">Rhodospirillum rubrum (strain ATCC 11170 / ATH 1.1.1 / DSM 467 / LMG 4362 / NCIMB 8255 / S1)</name>
    <dbReference type="NCBI Taxonomy" id="269796"/>
    <lineage>
        <taxon>Bacteria</taxon>
        <taxon>Pseudomonadati</taxon>
        <taxon>Pseudomonadota</taxon>
        <taxon>Alphaproteobacteria</taxon>
        <taxon>Rhodospirillales</taxon>
        <taxon>Rhodospirillaceae</taxon>
        <taxon>Rhodospirillum</taxon>
    </lineage>
</organism>
<name>Q2RNV8_RHORT</name>
<dbReference type="STRING" id="269796.Rru_A3393"/>
<dbReference type="GO" id="GO:0071555">
    <property type="term" value="P:cell wall organization"/>
    <property type="evidence" value="ECO:0007669"/>
    <property type="project" value="UniProtKB-KW"/>
</dbReference>
<dbReference type="Pfam" id="PF00912">
    <property type="entry name" value="Transgly"/>
    <property type="match status" value="1"/>
</dbReference>
<dbReference type="PATRIC" id="fig|269796.9.peg.3509"/>
<protein>
    <recommendedName>
        <fullName evidence="17">peptidoglycan glycosyltransferase</fullName>
        <ecNumber evidence="17">2.4.99.28</ecNumber>
    </recommendedName>
</protein>
<dbReference type="InterPro" id="IPR050396">
    <property type="entry name" value="Glycosyltr_51/Transpeptidase"/>
</dbReference>
<dbReference type="PANTHER" id="PTHR32282:SF33">
    <property type="entry name" value="PEPTIDOGLYCAN GLYCOSYLTRANSFERASE"/>
    <property type="match status" value="1"/>
</dbReference>
<evidence type="ECO:0000256" key="1">
    <source>
        <dbReference type="ARBA" id="ARBA00004370"/>
    </source>
</evidence>
<evidence type="ECO:0000256" key="3">
    <source>
        <dbReference type="ARBA" id="ARBA00007090"/>
    </source>
</evidence>
<dbReference type="KEGG" id="rru:Rru_A3393"/>
<dbReference type="InterPro" id="IPR012338">
    <property type="entry name" value="Beta-lactam/transpept-like"/>
</dbReference>
<evidence type="ECO:0000256" key="9">
    <source>
        <dbReference type="ARBA" id="ARBA00022692"/>
    </source>
</evidence>
<dbReference type="InterPro" id="IPR023346">
    <property type="entry name" value="Lysozyme-like_dom_sf"/>
</dbReference>
<evidence type="ECO:0000256" key="20">
    <source>
        <dbReference type="SAM" id="MobiDB-lite"/>
    </source>
</evidence>
<reference evidence="23 24" key="1">
    <citation type="journal article" date="2011" name="Stand. Genomic Sci.">
        <title>Complete genome sequence of Rhodospirillum rubrum type strain (S1).</title>
        <authorList>
            <person name="Munk A.C."/>
            <person name="Copeland A."/>
            <person name="Lucas S."/>
            <person name="Lapidus A."/>
            <person name="Del Rio T.G."/>
            <person name="Barry K."/>
            <person name="Detter J.C."/>
            <person name="Hammon N."/>
            <person name="Israni S."/>
            <person name="Pitluck S."/>
            <person name="Brettin T."/>
            <person name="Bruce D."/>
            <person name="Han C."/>
            <person name="Tapia R."/>
            <person name="Gilna P."/>
            <person name="Schmutz J."/>
            <person name="Larimer F."/>
            <person name="Land M."/>
            <person name="Kyrpides N.C."/>
            <person name="Mavromatis K."/>
            <person name="Richardson P."/>
            <person name="Rohde M."/>
            <person name="Goker M."/>
            <person name="Klenk H.P."/>
            <person name="Zhang Y."/>
            <person name="Roberts G.P."/>
            <person name="Reslewic S."/>
            <person name="Schwartz D.C."/>
        </authorList>
    </citation>
    <scope>NUCLEOTIDE SEQUENCE [LARGE SCALE GENOMIC DNA]</scope>
    <source>
        <strain evidence="24">ATCC 11170 / ATH 1.1.1 / DSM 467 / LMG 4362 / NCIMB 8255 / S1</strain>
    </source>
</reference>
<proteinExistence type="inferred from homology"/>
<evidence type="ECO:0000256" key="8">
    <source>
        <dbReference type="ARBA" id="ARBA00022679"/>
    </source>
</evidence>
<evidence type="ECO:0000256" key="7">
    <source>
        <dbReference type="ARBA" id="ARBA00022676"/>
    </source>
</evidence>
<feature type="domain" description="Glycosyl transferase family 51" evidence="22">
    <location>
        <begin position="123"/>
        <end position="296"/>
    </location>
</feature>
<keyword evidence="15" id="KW-0511">Multifunctional enzyme</keyword>
<dbReference type="AlphaFoldDB" id="Q2RNV8"/>
<dbReference type="FunFam" id="1.10.3810.10:FF:000003">
    <property type="entry name" value="Penicillin-binding protein 1a"/>
    <property type="match status" value="1"/>
</dbReference>
<dbReference type="GO" id="GO:0008955">
    <property type="term" value="F:peptidoglycan glycosyltransferase activity"/>
    <property type="evidence" value="ECO:0007669"/>
    <property type="project" value="UniProtKB-EC"/>
</dbReference>
<gene>
    <name evidence="23" type="ordered locus">Rru_A3393</name>
</gene>
<dbReference type="Gene3D" id="1.10.3810.10">
    <property type="entry name" value="Biosynthetic peptidoglycan transglycosylase-like"/>
    <property type="match status" value="1"/>
</dbReference>
<dbReference type="GO" id="GO:0009252">
    <property type="term" value="P:peptidoglycan biosynthetic process"/>
    <property type="evidence" value="ECO:0007669"/>
    <property type="project" value="UniProtKB-UniPathway"/>
</dbReference>
<evidence type="ECO:0000256" key="12">
    <source>
        <dbReference type="ARBA" id="ARBA00022984"/>
    </source>
</evidence>
<dbReference type="HOGENOM" id="CLU_006354_2_4_5"/>
<evidence type="ECO:0000256" key="4">
    <source>
        <dbReference type="ARBA" id="ARBA00007739"/>
    </source>
</evidence>
<dbReference type="InterPro" id="IPR001460">
    <property type="entry name" value="PCN-bd_Tpept"/>
</dbReference>
<feature type="compositionally biased region" description="Basic residues" evidence="20">
    <location>
        <begin position="48"/>
        <end position="64"/>
    </location>
</feature>
<dbReference type="GO" id="GO:0030288">
    <property type="term" value="C:outer membrane-bounded periplasmic space"/>
    <property type="evidence" value="ECO:0007669"/>
    <property type="project" value="TreeGrafter"/>
</dbReference>
<evidence type="ECO:0000259" key="22">
    <source>
        <dbReference type="Pfam" id="PF00912"/>
    </source>
</evidence>
<dbReference type="RefSeq" id="WP_011391140.1">
    <property type="nucleotide sequence ID" value="NC_007643.1"/>
</dbReference>
<dbReference type="InterPro" id="IPR001264">
    <property type="entry name" value="Glyco_trans_51"/>
</dbReference>
<feature type="domain" description="Penicillin-binding protein transpeptidase" evidence="21">
    <location>
        <begin position="385"/>
        <end position="616"/>
    </location>
</feature>
<dbReference type="GO" id="GO:0006508">
    <property type="term" value="P:proteolysis"/>
    <property type="evidence" value="ECO:0007669"/>
    <property type="project" value="UniProtKB-KW"/>
</dbReference>
<dbReference type="NCBIfam" id="TIGR02074">
    <property type="entry name" value="PBP_1a_fam"/>
    <property type="match status" value="1"/>
</dbReference>
<evidence type="ECO:0000256" key="17">
    <source>
        <dbReference type="ARBA" id="ARBA00044770"/>
    </source>
</evidence>
<dbReference type="GO" id="GO:0008658">
    <property type="term" value="F:penicillin binding"/>
    <property type="evidence" value="ECO:0007669"/>
    <property type="project" value="InterPro"/>
</dbReference>
<evidence type="ECO:0000256" key="2">
    <source>
        <dbReference type="ARBA" id="ARBA00004752"/>
    </source>
</evidence>
<keyword evidence="16" id="KW-0961">Cell wall biogenesis/degradation</keyword>
<keyword evidence="12" id="KW-0573">Peptidoglycan synthesis</keyword>
<evidence type="ECO:0000259" key="21">
    <source>
        <dbReference type="Pfam" id="PF00905"/>
    </source>
</evidence>
<dbReference type="GO" id="GO:0008360">
    <property type="term" value="P:regulation of cell shape"/>
    <property type="evidence" value="ECO:0007669"/>
    <property type="project" value="UniProtKB-KW"/>
</dbReference>
<keyword evidence="11" id="KW-0133">Cell shape</keyword>
<dbReference type="SUPFAM" id="SSF53955">
    <property type="entry name" value="Lysozyme-like"/>
    <property type="match status" value="1"/>
</dbReference>
<comment type="pathway">
    <text evidence="19">Glycan biosynthesis.</text>
</comment>
<sequence length="651" mass="69820">MARRPQTDRMAPVFEASAPSRPPLIAERVVPELSDDAPRRAAPSPRPPPRRRKPGRSPARKAPRRPRRRWVWPLIRLMLVGVIWMVIGLAGVVVWFGHDLPDPVTSANVTRRPSVTLLAADGSQLASFGDIQGDTVRTSDVPRALVLAILATEDRRFFKHFGLDLVGIARASVVNLRAGRVVQGGSTLTQQVAKNLFLTHDRTFKRKIQEVLLALWLEQTFTKDQILSLYLNRVYLGAGTHGVDAAARRYFDQPVGQINLYQAALLAGLPKAPSRLNPVTNPDGSRVRTLQVLQNMVEAKMITPALAKQAAALADGAIPGARRGGMGSYFADWILERVDDFAGPRDRDLIVRTTLDPVQQRSAEAAVAGLLAEKGAAMKASQAALVALAPDGAVTAMVGGRDHATSPFNRAAQARRQPGSAFKPFVFLAGLEAGLTPSTMMDDAPITVNGWSPGNYKDKYKGRVSLTQAFAQSLNTVAVRVSETAGRGAVVKVAHRLGVIGSLSPLPSIALGVFEVSPLDLTAAYAPFANGGYAVVPHGILSIADRDGGLLYERQDSGPRRVVAPELARSMDTMLGAVVSWGTGRAAGLPDRTARGKTGTSQGYRDAWFVGYAGKTLAGVWVGNDDGTPMRDVTGGILPTQIWHAFMLNAP</sequence>
<dbReference type="EnsemblBacteria" id="ABC24187">
    <property type="protein sequence ID" value="ABC24187"/>
    <property type="gene ID" value="Rru_A3393"/>
</dbReference>
<dbReference type="InterPro" id="IPR036950">
    <property type="entry name" value="PBP_transglycosylase"/>
</dbReference>
<keyword evidence="5" id="KW-0121">Carboxypeptidase</keyword>
<evidence type="ECO:0000256" key="11">
    <source>
        <dbReference type="ARBA" id="ARBA00022960"/>
    </source>
</evidence>
<dbReference type="EC" id="2.4.99.28" evidence="17"/>
<dbReference type="CAZy" id="GT51">
    <property type="family name" value="Glycosyltransferase Family 51"/>
</dbReference>
<dbReference type="GO" id="GO:0016020">
    <property type="term" value="C:membrane"/>
    <property type="evidence" value="ECO:0007669"/>
    <property type="project" value="UniProtKB-SubCell"/>
</dbReference>
<keyword evidence="6" id="KW-0645">Protease</keyword>
<evidence type="ECO:0000256" key="19">
    <source>
        <dbReference type="ARBA" id="ARBA00060592"/>
    </source>
</evidence>
<dbReference type="SUPFAM" id="SSF56601">
    <property type="entry name" value="beta-lactamase/transpeptidase-like"/>
    <property type="match status" value="1"/>
</dbReference>
<dbReference type="EMBL" id="CP000230">
    <property type="protein sequence ID" value="ABC24187.1"/>
    <property type="molecule type" value="Genomic_DNA"/>
</dbReference>
<evidence type="ECO:0000313" key="23">
    <source>
        <dbReference type="EMBL" id="ABC24187.1"/>
    </source>
</evidence>
<dbReference type="UniPathway" id="UPA00219"/>
<dbReference type="Pfam" id="PF00905">
    <property type="entry name" value="Transpeptidase"/>
    <property type="match status" value="1"/>
</dbReference>
<evidence type="ECO:0000256" key="10">
    <source>
        <dbReference type="ARBA" id="ARBA00022801"/>
    </source>
</evidence>
<comment type="catalytic activity">
    <reaction evidence="18">
        <text>[GlcNAc-(1-&gt;4)-Mur2Ac(oyl-L-Ala-gamma-D-Glu-L-Lys-D-Ala-D-Ala)](n)-di-trans,octa-cis-undecaprenyl diphosphate + beta-D-GlcNAc-(1-&gt;4)-Mur2Ac(oyl-L-Ala-gamma-D-Glu-L-Lys-D-Ala-D-Ala)-di-trans,octa-cis-undecaprenyl diphosphate = [GlcNAc-(1-&gt;4)-Mur2Ac(oyl-L-Ala-gamma-D-Glu-L-Lys-D-Ala-D-Ala)](n+1)-di-trans,octa-cis-undecaprenyl diphosphate + di-trans,octa-cis-undecaprenyl diphosphate + H(+)</text>
        <dbReference type="Rhea" id="RHEA:23708"/>
        <dbReference type="Rhea" id="RHEA-COMP:9602"/>
        <dbReference type="Rhea" id="RHEA-COMP:9603"/>
        <dbReference type="ChEBI" id="CHEBI:15378"/>
        <dbReference type="ChEBI" id="CHEBI:58405"/>
        <dbReference type="ChEBI" id="CHEBI:60033"/>
        <dbReference type="ChEBI" id="CHEBI:78435"/>
        <dbReference type="EC" id="2.4.99.28"/>
    </reaction>
</comment>
<keyword evidence="10" id="KW-0378">Hydrolase</keyword>
<keyword evidence="24" id="KW-1185">Reference proteome</keyword>
<evidence type="ECO:0000256" key="13">
    <source>
        <dbReference type="ARBA" id="ARBA00022989"/>
    </source>
</evidence>
<evidence type="ECO:0000256" key="14">
    <source>
        <dbReference type="ARBA" id="ARBA00023136"/>
    </source>
</evidence>
<comment type="pathway">
    <text evidence="2">Cell wall biogenesis; peptidoglycan biosynthesis.</text>
</comment>
<dbReference type="Gene3D" id="3.40.710.10">
    <property type="entry name" value="DD-peptidase/beta-lactamase superfamily"/>
    <property type="match status" value="1"/>
</dbReference>
<dbReference type="eggNOG" id="COG0744">
    <property type="taxonomic scope" value="Bacteria"/>
</dbReference>
<evidence type="ECO:0000256" key="16">
    <source>
        <dbReference type="ARBA" id="ARBA00023316"/>
    </source>
</evidence>
<dbReference type="PhylomeDB" id="Q2RNV8"/>
<evidence type="ECO:0000256" key="6">
    <source>
        <dbReference type="ARBA" id="ARBA00022670"/>
    </source>
</evidence>
<comment type="similarity">
    <text evidence="4">In the N-terminal section; belongs to the glycosyltransferase 51 family.</text>
</comment>
<comment type="similarity">
    <text evidence="3">In the C-terminal section; belongs to the transpeptidase family.</text>
</comment>
<dbReference type="GO" id="GO:0004180">
    <property type="term" value="F:carboxypeptidase activity"/>
    <property type="evidence" value="ECO:0007669"/>
    <property type="project" value="UniProtKB-KW"/>
</dbReference>
<evidence type="ECO:0000256" key="18">
    <source>
        <dbReference type="ARBA" id="ARBA00049902"/>
    </source>
</evidence>
<evidence type="ECO:0000256" key="5">
    <source>
        <dbReference type="ARBA" id="ARBA00022645"/>
    </source>
</evidence>
<keyword evidence="9" id="KW-0812">Transmembrane</keyword>
<evidence type="ECO:0000256" key="15">
    <source>
        <dbReference type="ARBA" id="ARBA00023268"/>
    </source>
</evidence>
<accession>Q2RNV8</accession>
<keyword evidence="7 23" id="KW-0328">Glycosyltransferase</keyword>
<keyword evidence="14" id="KW-0472">Membrane</keyword>
<keyword evidence="13" id="KW-1133">Transmembrane helix</keyword>